<evidence type="ECO:0000313" key="2">
    <source>
        <dbReference type="EMBL" id="GHA72662.1"/>
    </source>
</evidence>
<dbReference type="Gene3D" id="2.160.20.10">
    <property type="entry name" value="Single-stranded right-handed beta-helix, Pectin lyase-like"/>
    <property type="match status" value="1"/>
</dbReference>
<proteinExistence type="predicted"/>
<sequence length="391" mass="40807">MVSGWGTREAAAEPSPAGTLYVNHDGVCSDTATGSASMPFCTVQAAADAVVPGQTVRLESPDGLPYVESVTLTRSGTKDDPITFTWAALVPGGSPAVFTPKGSTPALTLEAVHDVRVQSLGVGYASADAVAVTGSTGVTLDRLSFRRPVPSAGGTGTAVGGPRVYEFLPPPYAAEKVARRTEPPPGIERLQVRGCALTSRTESYSRGTEHVMKTKMTTVALAAIVAAGTTVAAVPASAATTKAAPTRCHTADLKAGFATGDDAKPEMGRTGKQTQAFIWFTNKSNRTCTLSGFAGVDMVGAQRTDGTWSLVRSSKKPTKVTLGRGDTTDFSINLLPVARSTPQKEKFVPAKFLVTPPNETKHFTLKWPFGGQILKQDGATHPGTYLNPVGQ</sequence>
<dbReference type="Pfam" id="PF14016">
    <property type="entry name" value="DUF4232"/>
    <property type="match status" value="1"/>
</dbReference>
<dbReference type="EMBL" id="BMVN01000086">
    <property type="protein sequence ID" value="GHA72662.1"/>
    <property type="molecule type" value="Genomic_DNA"/>
</dbReference>
<gene>
    <name evidence="2" type="ORF">GCM10010345_89470</name>
</gene>
<comment type="caution">
    <text evidence="2">The sequence shown here is derived from an EMBL/GenBank/DDBJ whole genome shotgun (WGS) entry which is preliminary data.</text>
</comment>
<organism evidence="2 3">
    <name type="scientific">Streptomyces canarius</name>
    <dbReference type="NCBI Taxonomy" id="285453"/>
    <lineage>
        <taxon>Bacteria</taxon>
        <taxon>Bacillati</taxon>
        <taxon>Actinomycetota</taxon>
        <taxon>Actinomycetes</taxon>
        <taxon>Kitasatosporales</taxon>
        <taxon>Streptomycetaceae</taxon>
        <taxon>Streptomyces</taxon>
    </lineage>
</organism>
<protein>
    <recommendedName>
        <fullName evidence="1">DUF4232 domain-containing protein</fullName>
    </recommendedName>
</protein>
<dbReference type="InterPro" id="IPR025326">
    <property type="entry name" value="DUF4232"/>
</dbReference>
<dbReference type="InterPro" id="IPR012334">
    <property type="entry name" value="Pectin_lyas_fold"/>
</dbReference>
<dbReference type="Proteomes" id="UP000653644">
    <property type="component" value="Unassembled WGS sequence"/>
</dbReference>
<accession>A0ABQ3DCX4</accession>
<dbReference type="InterPro" id="IPR011050">
    <property type="entry name" value="Pectin_lyase_fold/virulence"/>
</dbReference>
<dbReference type="SUPFAM" id="SSF51126">
    <property type="entry name" value="Pectin lyase-like"/>
    <property type="match status" value="1"/>
</dbReference>
<evidence type="ECO:0000313" key="3">
    <source>
        <dbReference type="Proteomes" id="UP000653644"/>
    </source>
</evidence>
<evidence type="ECO:0000259" key="1">
    <source>
        <dbReference type="Pfam" id="PF14016"/>
    </source>
</evidence>
<feature type="domain" description="DUF4232" evidence="1">
    <location>
        <begin position="248"/>
        <end position="368"/>
    </location>
</feature>
<reference evidence="3" key="1">
    <citation type="journal article" date="2019" name="Int. J. Syst. Evol. Microbiol.">
        <title>The Global Catalogue of Microorganisms (GCM) 10K type strain sequencing project: providing services to taxonomists for standard genome sequencing and annotation.</title>
        <authorList>
            <consortium name="The Broad Institute Genomics Platform"/>
            <consortium name="The Broad Institute Genome Sequencing Center for Infectious Disease"/>
            <person name="Wu L."/>
            <person name="Ma J."/>
        </authorList>
    </citation>
    <scope>NUCLEOTIDE SEQUENCE [LARGE SCALE GENOMIC DNA]</scope>
    <source>
        <strain evidence="3">JCM 4733</strain>
    </source>
</reference>
<name>A0ABQ3DCX4_9ACTN</name>
<keyword evidence="3" id="KW-1185">Reference proteome</keyword>